<feature type="chain" id="PRO_5002530546" evidence="2">
    <location>
        <begin position="22"/>
        <end position="131"/>
    </location>
</feature>
<evidence type="ECO:0000313" key="4">
    <source>
        <dbReference type="Proteomes" id="UP000034350"/>
    </source>
</evidence>
<evidence type="ECO:0000256" key="1">
    <source>
        <dbReference type="SAM" id="Phobius"/>
    </source>
</evidence>
<proteinExistence type="predicted"/>
<organism evidence="3 4">
    <name type="scientific">Vairimorpha ceranae</name>
    <dbReference type="NCBI Taxonomy" id="40302"/>
    <lineage>
        <taxon>Eukaryota</taxon>
        <taxon>Fungi</taxon>
        <taxon>Fungi incertae sedis</taxon>
        <taxon>Microsporidia</taxon>
        <taxon>Nosematidae</taxon>
        <taxon>Vairimorpha</taxon>
    </lineage>
</organism>
<keyword evidence="1" id="KW-1133">Transmembrane helix</keyword>
<evidence type="ECO:0000256" key="2">
    <source>
        <dbReference type="SAM" id="SignalP"/>
    </source>
</evidence>
<evidence type="ECO:0000313" key="3">
    <source>
        <dbReference type="EMBL" id="KKO74507.1"/>
    </source>
</evidence>
<sequence>MKYRYCQKMLFLIGALMANVAINMTSQTHECHLHADNGTNEQESFVNNIFSLLNKTRSELRQQICLIQRIILPLFVFISGLSFFAAVSVLHSSNNFWFGSLFFIIFLILIFYDIKIFILLVDLKKGLKDDY</sequence>
<dbReference type="VEuPathDB" id="MicrosporidiaDB:AAJ76_640001894"/>
<dbReference type="Proteomes" id="UP000034350">
    <property type="component" value="Unassembled WGS sequence"/>
</dbReference>
<reference evidence="3 4" key="1">
    <citation type="journal article" date="2015" name="Environ. Microbiol.">
        <title>Genome analyses suggest the presence of polyploidy and recent human-driven expansions in eight global populations of the honeybee pathogen Nosema ceranae.</title>
        <authorList>
            <person name="Pelin A."/>
            <person name="Selman M."/>
            <person name="Aris-Brosou S."/>
            <person name="Farinelli L."/>
            <person name="Corradi N."/>
        </authorList>
    </citation>
    <scope>NUCLEOTIDE SEQUENCE [LARGE SCALE GENOMIC DNA]</scope>
    <source>
        <strain evidence="3 4">PA08 1199</strain>
    </source>
</reference>
<keyword evidence="1" id="KW-0812">Transmembrane</keyword>
<comment type="caution">
    <text evidence="3">The sequence shown here is derived from an EMBL/GenBank/DDBJ whole genome shotgun (WGS) entry which is preliminary data.</text>
</comment>
<dbReference type="EMBL" id="JPQZ01000064">
    <property type="protein sequence ID" value="KKO74507.1"/>
    <property type="molecule type" value="Genomic_DNA"/>
</dbReference>
<accession>A0A0F9YPB5</accession>
<feature type="signal peptide" evidence="2">
    <location>
        <begin position="1"/>
        <end position="21"/>
    </location>
</feature>
<dbReference type="VEuPathDB" id="MicrosporidiaDB:NCER_102326"/>
<feature type="transmembrane region" description="Helical" evidence="1">
    <location>
        <begin position="70"/>
        <end position="90"/>
    </location>
</feature>
<feature type="transmembrane region" description="Helical" evidence="1">
    <location>
        <begin position="96"/>
        <end position="121"/>
    </location>
</feature>
<keyword evidence="4" id="KW-1185">Reference proteome</keyword>
<dbReference type="GeneID" id="36321132"/>
<protein>
    <submittedName>
        <fullName evidence="3">Uncharacterized protein</fullName>
    </submittedName>
</protein>
<name>A0A0F9YPB5_9MICR</name>
<dbReference type="RefSeq" id="XP_024330249.1">
    <property type="nucleotide sequence ID" value="XM_024476181.1"/>
</dbReference>
<keyword evidence="1" id="KW-0472">Membrane</keyword>
<dbReference type="AlphaFoldDB" id="A0A0F9YPB5"/>
<keyword evidence="2" id="KW-0732">Signal</keyword>
<gene>
    <name evidence="3" type="ORF">AAJ76_640001894</name>
</gene>